<proteinExistence type="predicted"/>
<dbReference type="STRING" id="1161099.SAMN05444817_101150"/>
<keyword evidence="2" id="KW-1185">Reference proteome</keyword>
<dbReference type="OrthoDB" id="4411083at2"/>
<evidence type="ECO:0000313" key="1">
    <source>
        <dbReference type="EMBL" id="SIS38768.1"/>
    </source>
</evidence>
<dbReference type="Proteomes" id="UP000186292">
    <property type="component" value="Unassembled WGS sequence"/>
</dbReference>
<accession>A0A1N7INV9</accession>
<dbReference type="RefSeq" id="WP_076598141.1">
    <property type="nucleotide sequence ID" value="NZ_CP046976.1"/>
</dbReference>
<gene>
    <name evidence="1" type="ORF">SAMN05444817_101150</name>
</gene>
<dbReference type="AlphaFoldDB" id="A0A1N7INV9"/>
<sequence length="74" mass="8326">MTTITARQILEREGRPLTADVLGPVSGYRHSPNSVRRCSKCYDEIILHGRFGWLHAESLEHDCLDAENTATCAR</sequence>
<protein>
    <submittedName>
        <fullName evidence="1">Uncharacterized protein</fullName>
    </submittedName>
</protein>
<reference evidence="2" key="1">
    <citation type="submission" date="2017-01" db="EMBL/GenBank/DDBJ databases">
        <authorList>
            <person name="Varghese N."/>
            <person name="Submissions S."/>
        </authorList>
    </citation>
    <scope>NUCLEOTIDE SEQUENCE [LARGE SCALE GENOMIC DNA]</scope>
    <source>
        <strain evidence="2">DSM 44531</strain>
    </source>
</reference>
<evidence type="ECO:0000313" key="2">
    <source>
        <dbReference type="Proteomes" id="UP000186292"/>
    </source>
</evidence>
<organism evidence="1 2">
    <name type="scientific">Corynebacterium appendicis CIP 107643</name>
    <dbReference type="NCBI Taxonomy" id="1161099"/>
    <lineage>
        <taxon>Bacteria</taxon>
        <taxon>Bacillati</taxon>
        <taxon>Actinomycetota</taxon>
        <taxon>Actinomycetes</taxon>
        <taxon>Mycobacteriales</taxon>
        <taxon>Corynebacteriaceae</taxon>
        <taxon>Corynebacterium</taxon>
    </lineage>
</organism>
<dbReference type="EMBL" id="FTOF01000001">
    <property type="protein sequence ID" value="SIS38768.1"/>
    <property type="molecule type" value="Genomic_DNA"/>
</dbReference>
<name>A0A1N7INV9_9CORY</name>